<organism evidence="1 2">
    <name type="scientific">Acidithiobacillus ferruginosus</name>
    <dbReference type="NCBI Taxonomy" id="3063951"/>
    <lineage>
        <taxon>Bacteria</taxon>
        <taxon>Pseudomonadati</taxon>
        <taxon>Pseudomonadota</taxon>
        <taxon>Acidithiobacillia</taxon>
        <taxon>Acidithiobacillales</taxon>
        <taxon>Acidithiobacillaceae</taxon>
        <taxon>Acidithiobacillus</taxon>
    </lineage>
</organism>
<keyword evidence="2" id="KW-1185">Reference proteome</keyword>
<reference evidence="1 2" key="1">
    <citation type="journal article" date="2021" name="ISME J.">
        <title>Genomic evolution of the class Acidithiobacillia: deep-branching Proteobacteria living in extreme acidic conditions.</title>
        <authorList>
            <person name="Moya-Beltran A."/>
            <person name="Beard S."/>
            <person name="Rojas-Villalobos C."/>
            <person name="Issotta F."/>
            <person name="Gallardo Y."/>
            <person name="Ulloa R."/>
            <person name="Giaveno A."/>
            <person name="Degli Esposti M."/>
            <person name="Johnson D.B."/>
            <person name="Quatrini R."/>
        </authorList>
    </citation>
    <scope>NUCLEOTIDE SEQUENCE [LARGE SCALE GENOMIC DNA]</scope>
    <source>
        <strain evidence="1 2">CF3</strain>
    </source>
</reference>
<dbReference type="EMBL" id="CP130946">
    <property type="protein sequence ID" value="XRP72366.1"/>
    <property type="molecule type" value="Genomic_DNA"/>
</dbReference>
<proteinExistence type="predicted"/>
<accession>A0ACD5IHB0</accession>
<sequence>MIKLKYMVCIPALVCSFYPILASAQDRLVTVKKIEIPGAPARFDYSAIDQQNARLYVNQEGANRTLVFSTHNYRFRGEISGISQPTGITITPRGNLAFISSPGYPLLAPPDRPHVWGNGVVDVVNLINLRVVRKLPVSIFPDGSAWVPKESRLFVSNERAGREVVIGGDPMRVLASIPLGGQAGNVVYDPRTKRIIVNIQTLNQIAVINPKSLKITRRIPLPQGCVNNHGLLLDTSKNLAFIACTGHLHLPPGEVKNDQSKILVMRLPDFKALQFNIVGENPDVLSLDTVRQRLWVGSESGVVAVFKIGSEVAKPMKNIWFGWVGSDAHSVAVDPKTGFAWFPLLDVNGHSEIRVVKLEQLGSA</sequence>
<name>A0ACD5IHB0_9PROT</name>
<evidence type="ECO:0000313" key="2">
    <source>
        <dbReference type="Proteomes" id="UP001196097"/>
    </source>
</evidence>
<protein>
    <submittedName>
        <fullName evidence="1">Uncharacterized protein</fullName>
    </submittedName>
</protein>
<gene>
    <name evidence="1" type="ORF">HF292_011220</name>
</gene>
<dbReference type="Proteomes" id="UP001196097">
    <property type="component" value="Chromosome"/>
</dbReference>
<evidence type="ECO:0000313" key="1">
    <source>
        <dbReference type="EMBL" id="XRP72366.1"/>
    </source>
</evidence>